<protein>
    <recommendedName>
        <fullName evidence="1">C1q domain-containing protein</fullName>
    </recommendedName>
</protein>
<dbReference type="InterPro" id="IPR008983">
    <property type="entry name" value="Tumour_necrosis_fac-like_dom"/>
</dbReference>
<dbReference type="RefSeq" id="WP_122909998.1">
    <property type="nucleotide sequence ID" value="NZ_CBCSBE010000009.1"/>
</dbReference>
<proteinExistence type="predicted"/>
<evidence type="ECO:0000313" key="2">
    <source>
        <dbReference type="EMBL" id="RNB71202.1"/>
    </source>
</evidence>
<name>A0A3M8C657_9BACL</name>
<dbReference type="InterPro" id="IPR041415">
    <property type="entry name" value="BclA_C"/>
</dbReference>
<feature type="domain" description="C1q" evidence="1">
    <location>
        <begin position="163"/>
        <end position="296"/>
    </location>
</feature>
<keyword evidence="3" id="KW-1185">Reference proteome</keyword>
<dbReference type="Proteomes" id="UP000282028">
    <property type="component" value="Unassembled WGS sequence"/>
</dbReference>
<dbReference type="OrthoDB" id="2082444at2"/>
<dbReference type="PROSITE" id="PS50871">
    <property type="entry name" value="C1Q"/>
    <property type="match status" value="1"/>
</dbReference>
<dbReference type="AlphaFoldDB" id="A0A3M8C657"/>
<gene>
    <name evidence="2" type="ORF">EDM52_16095</name>
</gene>
<dbReference type="EMBL" id="RHHR01000029">
    <property type="protein sequence ID" value="RNB71202.1"/>
    <property type="molecule type" value="Genomic_DNA"/>
</dbReference>
<evidence type="ECO:0000313" key="3">
    <source>
        <dbReference type="Proteomes" id="UP000282028"/>
    </source>
</evidence>
<dbReference type="Gene3D" id="2.60.120.40">
    <property type="match status" value="1"/>
</dbReference>
<organism evidence="2 3">
    <name type="scientific">Brevibacillus invocatus</name>
    <dbReference type="NCBI Taxonomy" id="173959"/>
    <lineage>
        <taxon>Bacteria</taxon>
        <taxon>Bacillati</taxon>
        <taxon>Bacillota</taxon>
        <taxon>Bacilli</taxon>
        <taxon>Bacillales</taxon>
        <taxon>Paenibacillaceae</taxon>
        <taxon>Brevibacillus</taxon>
    </lineage>
</organism>
<reference evidence="2 3" key="1">
    <citation type="submission" date="2018-10" db="EMBL/GenBank/DDBJ databases">
        <title>Phylogenomics of Brevibacillus.</title>
        <authorList>
            <person name="Dunlap C."/>
        </authorList>
    </citation>
    <scope>NUCLEOTIDE SEQUENCE [LARGE SCALE GENOMIC DNA]</scope>
    <source>
        <strain evidence="2 3">JCM 12215</strain>
    </source>
</reference>
<evidence type="ECO:0000259" key="1">
    <source>
        <dbReference type="PROSITE" id="PS50871"/>
    </source>
</evidence>
<dbReference type="Pfam" id="PF26595">
    <property type="entry name" value="A_ENA"/>
    <property type="match status" value="1"/>
</dbReference>
<dbReference type="InterPro" id="IPR058705">
    <property type="entry name" value="A_ENA"/>
</dbReference>
<dbReference type="Pfam" id="PF18573">
    <property type="entry name" value="BclA_C"/>
    <property type="match status" value="1"/>
</dbReference>
<dbReference type="InterPro" id="IPR001073">
    <property type="entry name" value="C1q_dom"/>
</dbReference>
<accession>A0A3M8C657</accession>
<dbReference type="SUPFAM" id="SSF49842">
    <property type="entry name" value="TNF-like"/>
    <property type="match status" value="1"/>
</dbReference>
<comment type="caution">
    <text evidence="2">The sequence shown here is derived from an EMBL/GenBank/DDBJ whole genome shotgun (WGS) entry which is preliminary data.</text>
</comment>
<sequence>MSYPNFPHINPEITLTRDDAINLLLSAVAMEELSLTQILAAEGEKMKYALGTLPGADSSGVGVDELMTIDQSVKGTLDTAIRLEMLLQSRLETLLNVSERFAGERSEGRSTHASVKPVVITEAMESAEPAAYIKEAEMSEEEEITATAETDETAEIGWDPRTPLSQVSAFGANTDGSDISIEDEGTNIPLPQSQVLQGISVDDSNAVFTVSVAGHYVVTYSVHLTEAIPISARLIMNGSSFTPSVIGSDHEASTFYNTVIVPLEPGDTLSLQLFDFTGEVMLIAGAGATMTIVKLL</sequence>